<evidence type="ECO:0000313" key="3">
    <source>
        <dbReference type="Proteomes" id="UP001257914"/>
    </source>
</evidence>
<evidence type="ECO:0000259" key="1">
    <source>
        <dbReference type="Pfam" id="PF20250"/>
    </source>
</evidence>
<dbReference type="Proteomes" id="UP001257914">
    <property type="component" value="Unassembled WGS sequence"/>
</dbReference>
<dbReference type="InterPro" id="IPR005646">
    <property type="entry name" value="FapA"/>
</dbReference>
<keyword evidence="3" id="KW-1185">Reference proteome</keyword>
<organism evidence="2 3">
    <name type="scientific">Psychrosphaera aquimarina</name>
    <dbReference type="NCBI Taxonomy" id="2044854"/>
    <lineage>
        <taxon>Bacteria</taxon>
        <taxon>Pseudomonadati</taxon>
        <taxon>Pseudomonadota</taxon>
        <taxon>Gammaproteobacteria</taxon>
        <taxon>Alteromonadales</taxon>
        <taxon>Pseudoalteromonadaceae</taxon>
        <taxon>Psychrosphaera</taxon>
    </lineage>
</organism>
<name>A0ABU3R3Y8_9GAMM</name>
<dbReference type="InterPro" id="IPR036145">
    <property type="entry name" value="MinC_C_sf"/>
</dbReference>
<dbReference type="InterPro" id="IPR046866">
    <property type="entry name" value="FapA_N"/>
</dbReference>
<protein>
    <submittedName>
        <fullName evidence="2">FapA family protein</fullName>
    </submittedName>
</protein>
<proteinExistence type="predicted"/>
<dbReference type="PANTHER" id="PTHR38032:SF1">
    <property type="entry name" value="RNA-BINDING PROTEIN KHPB N-TERMINAL DOMAIN-CONTAINING PROTEIN"/>
    <property type="match status" value="1"/>
</dbReference>
<reference evidence="2 3" key="1">
    <citation type="submission" date="2023-10" db="EMBL/GenBank/DDBJ databases">
        <title>Psychrosphaera aquimaarina strain SW33 isolated from seawater.</title>
        <authorList>
            <person name="Bayburt H."/>
            <person name="Kim J.M."/>
            <person name="Choi B.J."/>
            <person name="Jeon C.O."/>
        </authorList>
    </citation>
    <scope>NUCLEOTIDE SEQUENCE [LARGE SCALE GENOMIC DNA]</scope>
    <source>
        <strain evidence="2 3">KCTC 52743</strain>
    </source>
</reference>
<dbReference type="RefSeq" id="WP_315948551.1">
    <property type="nucleotide sequence ID" value="NZ_JAWCUA010000010.1"/>
</dbReference>
<dbReference type="InterPro" id="IPR046865">
    <property type="entry name" value="FapA_b_solenoid"/>
</dbReference>
<dbReference type="SUPFAM" id="SSF63848">
    <property type="entry name" value="Cell-division inhibitor MinC, C-terminal domain"/>
    <property type="match status" value="1"/>
</dbReference>
<gene>
    <name evidence="2" type="ORF">RT723_15700</name>
</gene>
<dbReference type="EMBL" id="JAWCUA010000010">
    <property type="protein sequence ID" value="MDU0114407.1"/>
    <property type="molecule type" value="Genomic_DNA"/>
</dbReference>
<dbReference type="Pfam" id="PF03961">
    <property type="entry name" value="FapA"/>
    <property type="match status" value="1"/>
</dbReference>
<comment type="caution">
    <text evidence="2">The sequence shown here is derived from an EMBL/GenBank/DDBJ whole genome shotgun (WGS) entry which is preliminary data.</text>
</comment>
<dbReference type="PANTHER" id="PTHR38032">
    <property type="entry name" value="POLYMERASE-RELATED"/>
    <property type="match status" value="1"/>
</dbReference>
<sequence>MNSGVRYGLKSSLIKELLTLCKEAEPGTLVTHEIAKGLHEVNGNNAYLTPLVELFSESFRNPKEQADGSVDLKDLGNIDTVTKDQPVLEKIPYTSGTEGMNVFGESIPAIPGKDIKLPLNPSVKVSPDNPNLLLANKEGLVRFDGKELVIDDVFMLPELDPQKGHVKFKGSVVIQGDVSPDMKLTATGDVVIGGFVESAVIKCGGELTILSGASGRIEEDKTNGQHYTCILQSGGQINLDFANQCEITAKTLVNVKRQVSHCIITANSLKVGQGKKPKGQITGGRFLLCKTLEAGTIGTESNVATDISMNRTYDIFINKEIELADWIQEMVTRRENLEVSYNSTMDPNKKLELEPQLTMLQSKIERYTGYRAELIKKRREYMDNVFVKVNTKLYPKVSFFMTDNAVISEEKGPSVIKIDDFELKILPLI</sequence>
<accession>A0ABU3R3Y8</accession>
<feature type="domain" description="Flagellar Assembly Protein A N-terminal region" evidence="1">
    <location>
        <begin position="2"/>
        <end position="144"/>
    </location>
</feature>
<evidence type="ECO:0000313" key="2">
    <source>
        <dbReference type="EMBL" id="MDU0114407.1"/>
    </source>
</evidence>
<dbReference type="Pfam" id="PF20250">
    <property type="entry name" value="FapA_N"/>
    <property type="match status" value="1"/>
</dbReference>